<dbReference type="Proteomes" id="UP001162029">
    <property type="component" value="Unassembled WGS sequence"/>
</dbReference>
<evidence type="ECO:0000256" key="1">
    <source>
        <dbReference type="SAM" id="MobiDB-lite"/>
    </source>
</evidence>
<feature type="compositionally biased region" description="Polar residues" evidence="1">
    <location>
        <begin position="124"/>
        <end position="134"/>
    </location>
</feature>
<feature type="compositionally biased region" description="Polar residues" evidence="1">
    <location>
        <begin position="152"/>
        <end position="170"/>
    </location>
</feature>
<accession>A0AAV0TUD3</accession>
<feature type="region of interest" description="Disordered" evidence="1">
    <location>
        <begin position="1"/>
        <end position="187"/>
    </location>
</feature>
<proteinExistence type="predicted"/>
<evidence type="ECO:0008006" key="4">
    <source>
        <dbReference type="Google" id="ProtNLM"/>
    </source>
</evidence>
<sequence length="324" mass="35174">MVSKPMRSAAKATEKAAARMNAAASDSSQAHAADDTSSAAHSLQPAATVAASARGESPRAYDGSPSELIYSGESDGASDLRKTVGLPESLAAANYKPSSKKARSNSKTHGSYHSRFESEHEEIVSSSAPASTHSPVHEYDNGPSRREGSYRGTISSVDSRTSERATSFAASSRHGRSRYTPRGSVGHRASLPAAAVEEGKLALVRFPELDSEVAQHDCVLHEFGDEVDHERGVRRSLEKMVQRLRIDRSDDRSESTISQLENDRGRQAFRDGLSPARRDIVSLQTQLGNLVRDHKNLLGIFERNGCIRPQKKPRADSRGRSRPT</sequence>
<organism evidence="2 3">
    <name type="scientific">Peronospora destructor</name>
    <dbReference type="NCBI Taxonomy" id="86335"/>
    <lineage>
        <taxon>Eukaryota</taxon>
        <taxon>Sar</taxon>
        <taxon>Stramenopiles</taxon>
        <taxon>Oomycota</taxon>
        <taxon>Peronosporomycetes</taxon>
        <taxon>Peronosporales</taxon>
        <taxon>Peronosporaceae</taxon>
        <taxon>Peronospora</taxon>
    </lineage>
</organism>
<dbReference type="AlphaFoldDB" id="A0AAV0TUD3"/>
<evidence type="ECO:0000313" key="3">
    <source>
        <dbReference type="Proteomes" id="UP001162029"/>
    </source>
</evidence>
<reference evidence="2" key="1">
    <citation type="submission" date="2022-12" db="EMBL/GenBank/DDBJ databases">
        <authorList>
            <person name="Webb A."/>
        </authorList>
    </citation>
    <scope>NUCLEOTIDE SEQUENCE</scope>
    <source>
        <strain evidence="2">Pd1</strain>
    </source>
</reference>
<feature type="compositionally biased region" description="Low complexity" evidence="1">
    <location>
        <begin position="18"/>
        <end position="42"/>
    </location>
</feature>
<feature type="compositionally biased region" description="Basic residues" evidence="1">
    <location>
        <begin position="98"/>
        <end position="112"/>
    </location>
</feature>
<protein>
    <recommendedName>
        <fullName evidence="4">Cep57 centrosome microtubule-binding domain-containing protein</fullName>
    </recommendedName>
</protein>
<gene>
    <name evidence="2" type="ORF">PDE001_LOCUS3844</name>
</gene>
<evidence type="ECO:0000313" key="2">
    <source>
        <dbReference type="EMBL" id="CAI5727592.1"/>
    </source>
</evidence>
<dbReference type="EMBL" id="CANTFM010000664">
    <property type="protein sequence ID" value="CAI5727592.1"/>
    <property type="molecule type" value="Genomic_DNA"/>
</dbReference>
<feature type="compositionally biased region" description="Basic and acidic residues" evidence="1">
    <location>
        <begin position="135"/>
        <end position="149"/>
    </location>
</feature>
<keyword evidence="3" id="KW-1185">Reference proteome</keyword>
<feature type="compositionally biased region" description="Basic and acidic residues" evidence="1">
    <location>
        <begin position="114"/>
        <end position="123"/>
    </location>
</feature>
<name>A0AAV0TUD3_9STRA</name>
<comment type="caution">
    <text evidence="2">The sequence shown here is derived from an EMBL/GenBank/DDBJ whole genome shotgun (WGS) entry which is preliminary data.</text>
</comment>